<dbReference type="Pfam" id="PF13966">
    <property type="entry name" value="zf-RVT"/>
    <property type="match status" value="1"/>
</dbReference>
<gene>
    <name evidence="2" type="ORF">CFOL_v3_35742</name>
</gene>
<dbReference type="AlphaFoldDB" id="A0A1Q3DJ64"/>
<dbReference type="Proteomes" id="UP000187406">
    <property type="component" value="Unassembled WGS sequence"/>
</dbReference>
<proteinExistence type="predicted"/>
<feature type="non-terminal residue" evidence="2">
    <location>
        <position position="324"/>
    </location>
</feature>
<evidence type="ECO:0000313" key="3">
    <source>
        <dbReference type="Proteomes" id="UP000187406"/>
    </source>
</evidence>
<organism evidence="2 3">
    <name type="scientific">Cephalotus follicularis</name>
    <name type="common">Albany pitcher plant</name>
    <dbReference type="NCBI Taxonomy" id="3775"/>
    <lineage>
        <taxon>Eukaryota</taxon>
        <taxon>Viridiplantae</taxon>
        <taxon>Streptophyta</taxon>
        <taxon>Embryophyta</taxon>
        <taxon>Tracheophyta</taxon>
        <taxon>Spermatophyta</taxon>
        <taxon>Magnoliopsida</taxon>
        <taxon>eudicotyledons</taxon>
        <taxon>Gunneridae</taxon>
        <taxon>Pentapetalae</taxon>
        <taxon>rosids</taxon>
        <taxon>fabids</taxon>
        <taxon>Oxalidales</taxon>
        <taxon>Cephalotaceae</taxon>
        <taxon>Cephalotus</taxon>
    </lineage>
</organism>
<dbReference type="PANTHER" id="PTHR33116">
    <property type="entry name" value="REVERSE TRANSCRIPTASE ZINC-BINDING DOMAIN-CONTAINING PROTEIN-RELATED-RELATED"/>
    <property type="match status" value="1"/>
</dbReference>
<dbReference type="OrthoDB" id="1751077at2759"/>
<accession>A0A1Q3DJ64</accession>
<evidence type="ECO:0000259" key="1">
    <source>
        <dbReference type="Pfam" id="PF13966"/>
    </source>
</evidence>
<dbReference type="InParanoid" id="A0A1Q3DJ64"/>
<comment type="caution">
    <text evidence="2">The sequence shown here is derived from an EMBL/GenBank/DDBJ whole genome shotgun (WGS) entry which is preliminary data.</text>
</comment>
<name>A0A1Q3DJ64_CEPFO</name>
<dbReference type="PANTHER" id="PTHR33116:SF76">
    <property type="entry name" value="DUF4283 DOMAIN-CONTAINING PROTEIN"/>
    <property type="match status" value="1"/>
</dbReference>
<dbReference type="FunCoup" id="A0A1Q3DJ64">
    <property type="interactions" value="3"/>
</dbReference>
<dbReference type="EMBL" id="BDDD01009567">
    <property type="protein sequence ID" value="GAV92363.1"/>
    <property type="molecule type" value="Genomic_DNA"/>
</dbReference>
<feature type="non-terminal residue" evidence="2">
    <location>
        <position position="1"/>
    </location>
</feature>
<dbReference type="STRING" id="3775.A0A1Q3DJ64"/>
<dbReference type="InterPro" id="IPR026960">
    <property type="entry name" value="RVT-Znf"/>
</dbReference>
<keyword evidence="3" id="KW-1185">Reference proteome</keyword>
<protein>
    <submittedName>
        <fullName evidence="2">Zf-RVT domain-containing protein</fullName>
    </submittedName>
</protein>
<feature type="domain" description="Reverse transcriptase zinc-binding" evidence="1">
    <location>
        <begin position="245"/>
        <end position="324"/>
    </location>
</feature>
<evidence type="ECO:0000313" key="2">
    <source>
        <dbReference type="EMBL" id="GAV92363.1"/>
    </source>
</evidence>
<sequence>FRQATLPIKYLGLPLITSRLTKQDCAPLMEKIMARANSWVSKSLSYAGRLQLIQSTLASMQVFWASTFLLPVAIIKDCERTLRRFLWGGSGNSHKHSLVKRSKVCLPRQEGGLGIKSLKSWNQAKHSFWTLSSYGSLSWSWKQILLLRNTALNHQRYVCGKGDKFSLWFDPWFHGSSIYAAYGNRVIYDSGMGKSMLVHEVIVNDQWCWPTTSPELIDIQSRVLDIPITSSSDHIFWEKVGSHCSIKRAWESIRASSPLVDWAKLVWHPSCIPKHAFCLWMEILDALKTLDKLLQLGIVHDACCRFNCGDNETVEHLFFACPYT</sequence>
<reference evidence="3" key="1">
    <citation type="submission" date="2016-04" db="EMBL/GenBank/DDBJ databases">
        <title>Cephalotus genome sequencing.</title>
        <authorList>
            <person name="Fukushima K."/>
            <person name="Hasebe M."/>
            <person name="Fang X."/>
        </authorList>
    </citation>
    <scope>NUCLEOTIDE SEQUENCE [LARGE SCALE GENOMIC DNA]</scope>
    <source>
        <strain evidence="3">cv. St1</strain>
    </source>
</reference>